<dbReference type="PROSITE" id="PS51257">
    <property type="entry name" value="PROKAR_LIPOPROTEIN"/>
    <property type="match status" value="1"/>
</dbReference>
<dbReference type="AlphaFoldDB" id="A0A1M7JGD9"/>
<organism evidence="8 9">
    <name type="scientific">Flavobacterium saccharophilum</name>
    <dbReference type="NCBI Taxonomy" id="29534"/>
    <lineage>
        <taxon>Bacteria</taxon>
        <taxon>Pseudomonadati</taxon>
        <taxon>Bacteroidota</taxon>
        <taxon>Flavobacteriia</taxon>
        <taxon>Flavobacteriales</taxon>
        <taxon>Flavobacteriaceae</taxon>
        <taxon>Flavobacterium</taxon>
    </lineage>
</organism>
<evidence type="ECO:0000313" key="9">
    <source>
        <dbReference type="Proteomes" id="UP000184121"/>
    </source>
</evidence>
<dbReference type="CDD" id="cd08977">
    <property type="entry name" value="SusD"/>
    <property type="match status" value="1"/>
</dbReference>
<accession>A0A1M7JGD9</accession>
<feature type="domain" description="SusD-like N-terminal" evidence="7">
    <location>
        <begin position="74"/>
        <end position="228"/>
    </location>
</feature>
<proteinExistence type="inferred from homology"/>
<keyword evidence="9" id="KW-1185">Reference proteome</keyword>
<dbReference type="InterPro" id="IPR011990">
    <property type="entry name" value="TPR-like_helical_dom_sf"/>
</dbReference>
<evidence type="ECO:0000259" key="6">
    <source>
        <dbReference type="Pfam" id="PF07980"/>
    </source>
</evidence>
<dbReference type="Proteomes" id="UP000184121">
    <property type="component" value="Unassembled WGS sequence"/>
</dbReference>
<keyword evidence="5" id="KW-0998">Cell outer membrane</keyword>
<dbReference type="GO" id="GO:0009279">
    <property type="term" value="C:cell outer membrane"/>
    <property type="evidence" value="ECO:0007669"/>
    <property type="project" value="UniProtKB-SubCell"/>
</dbReference>
<dbReference type="Pfam" id="PF14322">
    <property type="entry name" value="SusD-like_3"/>
    <property type="match status" value="1"/>
</dbReference>
<evidence type="ECO:0000256" key="1">
    <source>
        <dbReference type="ARBA" id="ARBA00004442"/>
    </source>
</evidence>
<comment type="similarity">
    <text evidence="2">Belongs to the SusD family.</text>
</comment>
<evidence type="ECO:0000256" key="2">
    <source>
        <dbReference type="ARBA" id="ARBA00006275"/>
    </source>
</evidence>
<evidence type="ECO:0000256" key="4">
    <source>
        <dbReference type="ARBA" id="ARBA00023136"/>
    </source>
</evidence>
<dbReference type="EMBL" id="FRBY01000005">
    <property type="protein sequence ID" value="SHM52112.1"/>
    <property type="molecule type" value="Genomic_DNA"/>
</dbReference>
<dbReference type="STRING" id="29534.SAMN05444366_3347"/>
<dbReference type="SUPFAM" id="SSF48452">
    <property type="entry name" value="TPR-like"/>
    <property type="match status" value="1"/>
</dbReference>
<protein>
    <submittedName>
        <fullName evidence="8">SusD family protein</fullName>
    </submittedName>
</protein>
<keyword evidence="4" id="KW-0472">Membrane</keyword>
<feature type="domain" description="RagB/SusD" evidence="6">
    <location>
        <begin position="322"/>
        <end position="461"/>
    </location>
</feature>
<gene>
    <name evidence="8" type="ORF">SAMN05444366_3347</name>
</gene>
<reference evidence="9" key="1">
    <citation type="submission" date="2016-11" db="EMBL/GenBank/DDBJ databases">
        <authorList>
            <person name="Varghese N."/>
            <person name="Submissions S."/>
        </authorList>
    </citation>
    <scope>NUCLEOTIDE SEQUENCE [LARGE SCALE GENOMIC DNA]</scope>
    <source>
        <strain evidence="9">DSM 1811</strain>
    </source>
</reference>
<sequence length="461" mass="51198">MKTLFNTSINALCCIIIISMFSCDSFVEVDLPKSQLTTPTVFEDYNTASAALLNIYSNIRDAGIFTGTAVGISNQLGNYADEIKSSESPTNSSLSFYKNTLLPANTVISGYWNAAYNQIYAANGIIEGSAASSNLTLDQKNQLQGEALFIRALVHFYLTNLFGDIPYITSTDYKENSTVSRKPVAEIYGKVTTDLENAILLLPVQYQGQERVRPNVLTAKALLARVYLYSKAYPEAANASSAVLNREELYHLESPDRTFLLNSNETIWQLQAGAAGRNTAEAATFTFISIPPPRVSLSSFLVDSFGAGDLRRSLWIKAVKKNTSTFYHAYKYKENNSTAVSKEYAIMFRLAEQYLIRAEARAYQGDLIGAKEDLNKVRHRAGLIATSAATQQEILDAIIIERKWELFTEYGHRFFDLKRKAKLDIVLSGIKPGWNTTDNLLPIPQSEFSANPFLGSQNPGY</sequence>
<evidence type="ECO:0000259" key="7">
    <source>
        <dbReference type="Pfam" id="PF14322"/>
    </source>
</evidence>
<dbReference type="OrthoDB" id="621570at2"/>
<name>A0A1M7JGD9_9FLAO</name>
<dbReference type="Gene3D" id="1.25.40.390">
    <property type="match status" value="1"/>
</dbReference>
<dbReference type="RefSeq" id="WP_072974236.1">
    <property type="nucleotide sequence ID" value="NZ_FRBY01000005.1"/>
</dbReference>
<dbReference type="InterPro" id="IPR033985">
    <property type="entry name" value="SusD-like_N"/>
</dbReference>
<evidence type="ECO:0000256" key="5">
    <source>
        <dbReference type="ARBA" id="ARBA00023237"/>
    </source>
</evidence>
<evidence type="ECO:0000256" key="3">
    <source>
        <dbReference type="ARBA" id="ARBA00022729"/>
    </source>
</evidence>
<dbReference type="InterPro" id="IPR012944">
    <property type="entry name" value="SusD_RagB_dom"/>
</dbReference>
<keyword evidence="3" id="KW-0732">Signal</keyword>
<dbReference type="Pfam" id="PF07980">
    <property type="entry name" value="SusD_RagB"/>
    <property type="match status" value="1"/>
</dbReference>
<comment type="subcellular location">
    <subcellularLocation>
        <location evidence="1">Cell outer membrane</location>
    </subcellularLocation>
</comment>
<evidence type="ECO:0000313" key="8">
    <source>
        <dbReference type="EMBL" id="SHM52112.1"/>
    </source>
</evidence>